<dbReference type="PANTHER" id="PTHR14845:SF5">
    <property type="entry name" value="BASAL BODY-ORIENTATION FACTOR 1"/>
    <property type="match status" value="1"/>
</dbReference>
<reference evidence="12" key="2">
    <citation type="submission" date="2025-08" db="UniProtKB">
        <authorList>
            <consortium name="Ensembl"/>
        </authorList>
    </citation>
    <scope>IDENTIFICATION</scope>
    <source>
        <strain evidence="12">Glennie</strain>
    </source>
</reference>
<keyword evidence="8" id="KW-0966">Cell projection</keyword>
<evidence type="ECO:0000256" key="5">
    <source>
        <dbReference type="ARBA" id="ARBA00023054"/>
    </source>
</evidence>
<comment type="subcellular location">
    <subcellularLocation>
        <location evidence="1">Cytoplasm</location>
        <location evidence="1">Cytoskeleton</location>
        <location evidence="1">Cilium basal body</location>
    </subcellularLocation>
</comment>
<evidence type="ECO:0000256" key="8">
    <source>
        <dbReference type="ARBA" id="ARBA00023273"/>
    </source>
</evidence>
<gene>
    <name evidence="12" type="primary">BBOF1</name>
</gene>
<evidence type="ECO:0000256" key="9">
    <source>
        <dbReference type="ARBA" id="ARBA00031573"/>
    </source>
</evidence>
<keyword evidence="13" id="KW-1185">Reference proteome</keyword>
<dbReference type="PANTHER" id="PTHR14845">
    <property type="entry name" value="COILED-COIL DOMAIN-CONTAINING 166"/>
    <property type="match status" value="1"/>
</dbReference>
<keyword evidence="7" id="KW-0206">Cytoskeleton</keyword>
<proteinExistence type="inferred from homology"/>
<evidence type="ECO:0000256" key="7">
    <source>
        <dbReference type="ARBA" id="ARBA00023212"/>
    </source>
</evidence>
<keyword evidence="6" id="KW-0969">Cilium</keyword>
<organism evidence="12 13">
    <name type="scientific">Ornithorhynchus anatinus</name>
    <name type="common">Duckbill platypus</name>
    <dbReference type="NCBI Taxonomy" id="9258"/>
    <lineage>
        <taxon>Eukaryota</taxon>
        <taxon>Metazoa</taxon>
        <taxon>Chordata</taxon>
        <taxon>Craniata</taxon>
        <taxon>Vertebrata</taxon>
        <taxon>Euteleostomi</taxon>
        <taxon>Mammalia</taxon>
        <taxon>Monotremata</taxon>
        <taxon>Ornithorhynchidae</taxon>
        <taxon>Ornithorhynchus</taxon>
    </lineage>
</organism>
<dbReference type="Pfam" id="PF14988">
    <property type="entry name" value="DUF4515"/>
    <property type="match status" value="1"/>
</dbReference>
<feature type="coiled-coil region" evidence="10">
    <location>
        <begin position="37"/>
        <end position="181"/>
    </location>
</feature>
<evidence type="ECO:0000256" key="4">
    <source>
        <dbReference type="ARBA" id="ARBA00022490"/>
    </source>
</evidence>
<evidence type="ECO:0000256" key="2">
    <source>
        <dbReference type="ARBA" id="ARBA00007508"/>
    </source>
</evidence>
<feature type="domain" description="DUF4515" evidence="11">
    <location>
        <begin position="66"/>
        <end position="255"/>
    </location>
</feature>
<keyword evidence="5 10" id="KW-0175">Coiled coil</keyword>
<keyword evidence="4" id="KW-0963">Cytoplasm</keyword>
<reference evidence="12 13" key="1">
    <citation type="journal article" date="2008" name="Nature">
        <title>Genome analysis of the platypus reveals unique signatures of evolution.</title>
        <authorList>
            <person name="Warren W.C."/>
            <person name="Hillier L.W."/>
            <person name="Marshall Graves J.A."/>
            <person name="Birney E."/>
            <person name="Ponting C.P."/>
            <person name="Grutzner F."/>
            <person name="Belov K."/>
            <person name="Miller W."/>
            <person name="Clarke L."/>
            <person name="Chinwalla A.T."/>
            <person name="Yang S.P."/>
            <person name="Heger A."/>
            <person name="Locke D.P."/>
            <person name="Miethke P."/>
            <person name="Waters P.D."/>
            <person name="Veyrunes F."/>
            <person name="Fulton L."/>
            <person name="Fulton B."/>
            <person name="Graves T."/>
            <person name="Wallis J."/>
            <person name="Puente X.S."/>
            <person name="Lopez-Otin C."/>
            <person name="Ordonez G.R."/>
            <person name="Eichler E.E."/>
            <person name="Chen L."/>
            <person name="Cheng Z."/>
            <person name="Deakin J.E."/>
            <person name="Alsop A."/>
            <person name="Thompson K."/>
            <person name="Kirby P."/>
            <person name="Papenfuss A.T."/>
            <person name="Wakefield M.J."/>
            <person name="Olender T."/>
            <person name="Lancet D."/>
            <person name="Huttley G.A."/>
            <person name="Smit A.F."/>
            <person name="Pask A."/>
            <person name="Temple-Smith P."/>
            <person name="Batzer M.A."/>
            <person name="Walker J.A."/>
            <person name="Konkel M.K."/>
            <person name="Harris R.S."/>
            <person name="Whittington C.M."/>
            <person name="Wong E.S."/>
            <person name="Gemmell N.J."/>
            <person name="Buschiazzo E."/>
            <person name="Vargas Jentzsch I.M."/>
            <person name="Merkel A."/>
            <person name="Schmitz J."/>
            <person name="Zemann A."/>
            <person name="Churakov G."/>
            <person name="Kriegs J.O."/>
            <person name="Brosius J."/>
            <person name="Murchison E.P."/>
            <person name="Sachidanandam R."/>
            <person name="Smith C."/>
            <person name="Hannon G.J."/>
            <person name="Tsend-Ayush E."/>
            <person name="McMillan D."/>
            <person name="Attenborough R."/>
            <person name="Rens W."/>
            <person name="Ferguson-Smith M."/>
            <person name="Lefevre C.M."/>
            <person name="Sharp J.A."/>
            <person name="Nicholas K.R."/>
            <person name="Ray D.A."/>
            <person name="Kube M."/>
            <person name="Reinhardt R."/>
            <person name="Pringle T.H."/>
            <person name="Taylor J."/>
            <person name="Jones R.C."/>
            <person name="Nixon B."/>
            <person name="Dacheux J.L."/>
            <person name="Niwa H."/>
            <person name="Sekita Y."/>
            <person name="Huang X."/>
            <person name="Stark A."/>
            <person name="Kheradpour P."/>
            <person name="Kellis M."/>
            <person name="Flicek P."/>
            <person name="Chen Y."/>
            <person name="Webber C."/>
            <person name="Hardison R."/>
            <person name="Nelson J."/>
            <person name="Hallsworth-Pepin K."/>
            <person name="Delehaunty K."/>
            <person name="Markovic C."/>
            <person name="Minx P."/>
            <person name="Feng Y."/>
            <person name="Kremitzki C."/>
            <person name="Mitreva M."/>
            <person name="Glasscock J."/>
            <person name="Wylie T."/>
            <person name="Wohldmann P."/>
            <person name="Thiru P."/>
            <person name="Nhan M.N."/>
            <person name="Pohl C.S."/>
            <person name="Smith S.M."/>
            <person name="Hou S."/>
            <person name="Nefedov M."/>
            <person name="de Jong P.J."/>
            <person name="Renfree M.B."/>
            <person name="Mardis E.R."/>
            <person name="Wilson R.K."/>
        </authorList>
    </citation>
    <scope>NUCLEOTIDE SEQUENCE [LARGE SCALE GENOMIC DNA]</scope>
    <source>
        <strain evidence="12 13">Glennie</strain>
    </source>
</reference>
<dbReference type="Proteomes" id="UP000002279">
    <property type="component" value="Chromosome 1"/>
</dbReference>
<evidence type="ECO:0000256" key="6">
    <source>
        <dbReference type="ARBA" id="ARBA00023069"/>
    </source>
</evidence>
<evidence type="ECO:0000313" key="12">
    <source>
        <dbReference type="Ensembl" id="ENSOANP00000041728.1"/>
    </source>
</evidence>
<dbReference type="Bgee" id="ENSOANG00000008768">
    <property type="expression patterns" value="Expressed in testis and 8 other cell types or tissues"/>
</dbReference>
<dbReference type="Ensembl" id="ENSOANT00000071574.1">
    <property type="protein sequence ID" value="ENSOANP00000041728.1"/>
    <property type="gene ID" value="ENSOANG00000008768.3"/>
</dbReference>
<evidence type="ECO:0000256" key="10">
    <source>
        <dbReference type="SAM" id="Coils"/>
    </source>
</evidence>
<accession>A0A6I8NKS1</accession>
<dbReference type="GeneTree" id="ENSGT00940000154427"/>
<evidence type="ECO:0000313" key="13">
    <source>
        <dbReference type="Proteomes" id="UP000002279"/>
    </source>
</evidence>
<feature type="coiled-coil region" evidence="10">
    <location>
        <begin position="214"/>
        <end position="290"/>
    </location>
</feature>
<dbReference type="InterPro" id="IPR032777">
    <property type="entry name" value="DUF4515"/>
</dbReference>
<sequence length="449" mass="53551">MKGRKKSLRLAKESEMERAKANASLWETRLEVTELSRMEYRDASRRLARENEELKRQQYKTEKDTVSVLSYLKKQDSEKGDLIEKLKQQLVDAKKQAQEENEKLEESYSRQLNELTDKFHQKAKEIGLIQLELKTIKDFRKKKLQVERELEELKENMKTTKKKHQETVRRLEGKFSEEKVENRRRSVNAAERAARTFTCRRQLDTTGRSVFKENVRLQKALKYHIKEAQELQKNSKKLEENHASLLQLKETNELLVQEKVLQVSQQKSQIRTLQRKVASLETALGHVTREFETEIHDARQEARRRNREGRVEIDKLQYLLEVKDREMERVKRLARNVLDQRSDVETFFLEALQQVRREIQSSRKNYRQAARAAFQRKMREAHAGKTEYPQIRTFDDREDSTNSVHRDLTEAERWTNVNTEKVDIGDLTWEQKEKVLRLLFAKMNCLPLR</sequence>
<evidence type="ECO:0000259" key="11">
    <source>
        <dbReference type="Pfam" id="PF14988"/>
    </source>
</evidence>
<protein>
    <recommendedName>
        <fullName evidence="3">Basal body-orientation factor 1</fullName>
    </recommendedName>
    <alternativeName>
        <fullName evidence="9">Coiled-coil domain-containing protein 176</fullName>
    </alternativeName>
</protein>
<dbReference type="AlphaFoldDB" id="A0A6I8NKS1"/>
<evidence type="ECO:0000256" key="1">
    <source>
        <dbReference type="ARBA" id="ARBA00004120"/>
    </source>
</evidence>
<comment type="similarity">
    <text evidence="2">Belongs to the BBOF1 family.</text>
</comment>
<evidence type="ECO:0000256" key="3">
    <source>
        <dbReference type="ARBA" id="ARBA00015392"/>
    </source>
</evidence>
<name>A0A6I8NKS1_ORNAN</name>
<reference evidence="12" key="3">
    <citation type="submission" date="2025-09" db="UniProtKB">
        <authorList>
            <consortium name="Ensembl"/>
        </authorList>
    </citation>
    <scope>IDENTIFICATION</scope>
    <source>
        <strain evidence="12">Glennie</strain>
    </source>
</reference>